<proteinExistence type="predicted"/>
<dbReference type="EMBL" id="MU007021">
    <property type="protein sequence ID" value="KAF2433386.1"/>
    <property type="molecule type" value="Genomic_DNA"/>
</dbReference>
<feature type="transmembrane region" description="Helical" evidence="1">
    <location>
        <begin position="53"/>
        <end position="71"/>
    </location>
</feature>
<keyword evidence="1" id="KW-1133">Transmembrane helix</keyword>
<dbReference type="PANTHER" id="PTHR35043:SF7">
    <property type="entry name" value="TRANSCRIPTION FACTOR DOMAIN-CONTAINING PROTEIN"/>
    <property type="match status" value="1"/>
</dbReference>
<evidence type="ECO:0000313" key="2">
    <source>
        <dbReference type="EMBL" id="KAF2433386.1"/>
    </source>
</evidence>
<keyword evidence="3" id="KW-1185">Reference proteome</keyword>
<dbReference type="AlphaFoldDB" id="A0A9P4U1E4"/>
<dbReference type="PANTHER" id="PTHR35043">
    <property type="entry name" value="TRANSCRIPTION FACTOR DOMAIN-CONTAINING PROTEIN"/>
    <property type="match status" value="1"/>
</dbReference>
<keyword evidence="1" id="KW-0472">Membrane</keyword>
<sequence length="183" mass="20387">MRGFVSEPNCGRGTIGIIWSCLLTIFLCTYTATHLDVSIRESSSGRKRLYQKAITVGVGIMAPETIAWRALQEFRVARLLKNRLSSAGWTGTTLTQAYFLYMGGIVLSDSAGTTKNIVGDRLLDEVLRSKQCRNFREQFPPTSEIMDKSKSDFLGKCVTLVQILWFSAQVIMRHIQGSAVSLL</sequence>
<protein>
    <submittedName>
        <fullName evidence="2">Uncharacterized protein</fullName>
    </submittedName>
</protein>
<organism evidence="2 3">
    <name type="scientific">Tothia fuscella</name>
    <dbReference type="NCBI Taxonomy" id="1048955"/>
    <lineage>
        <taxon>Eukaryota</taxon>
        <taxon>Fungi</taxon>
        <taxon>Dikarya</taxon>
        <taxon>Ascomycota</taxon>
        <taxon>Pezizomycotina</taxon>
        <taxon>Dothideomycetes</taxon>
        <taxon>Pleosporomycetidae</taxon>
        <taxon>Venturiales</taxon>
        <taxon>Cylindrosympodiaceae</taxon>
        <taxon>Tothia</taxon>
    </lineage>
</organism>
<keyword evidence="1" id="KW-0812">Transmembrane</keyword>
<dbReference type="Proteomes" id="UP000800235">
    <property type="component" value="Unassembled WGS sequence"/>
</dbReference>
<gene>
    <name evidence="2" type="ORF">EJ08DRAFT_584063</name>
</gene>
<name>A0A9P4U1E4_9PEZI</name>
<feature type="transmembrane region" description="Helical" evidence="1">
    <location>
        <begin position="12"/>
        <end position="33"/>
    </location>
</feature>
<accession>A0A9P4U1E4</accession>
<evidence type="ECO:0000256" key="1">
    <source>
        <dbReference type="SAM" id="Phobius"/>
    </source>
</evidence>
<dbReference type="OrthoDB" id="3061561at2759"/>
<evidence type="ECO:0000313" key="3">
    <source>
        <dbReference type="Proteomes" id="UP000800235"/>
    </source>
</evidence>
<reference evidence="2" key="1">
    <citation type="journal article" date="2020" name="Stud. Mycol.">
        <title>101 Dothideomycetes genomes: a test case for predicting lifestyles and emergence of pathogens.</title>
        <authorList>
            <person name="Haridas S."/>
            <person name="Albert R."/>
            <person name="Binder M."/>
            <person name="Bloem J."/>
            <person name="Labutti K."/>
            <person name="Salamov A."/>
            <person name="Andreopoulos B."/>
            <person name="Baker S."/>
            <person name="Barry K."/>
            <person name="Bills G."/>
            <person name="Bluhm B."/>
            <person name="Cannon C."/>
            <person name="Castanera R."/>
            <person name="Culley D."/>
            <person name="Daum C."/>
            <person name="Ezra D."/>
            <person name="Gonzalez J."/>
            <person name="Henrissat B."/>
            <person name="Kuo A."/>
            <person name="Liang C."/>
            <person name="Lipzen A."/>
            <person name="Lutzoni F."/>
            <person name="Magnuson J."/>
            <person name="Mondo S."/>
            <person name="Nolan M."/>
            <person name="Ohm R."/>
            <person name="Pangilinan J."/>
            <person name="Park H.-J."/>
            <person name="Ramirez L."/>
            <person name="Alfaro M."/>
            <person name="Sun H."/>
            <person name="Tritt A."/>
            <person name="Yoshinaga Y."/>
            <person name="Zwiers L.-H."/>
            <person name="Turgeon B."/>
            <person name="Goodwin S."/>
            <person name="Spatafora J."/>
            <person name="Crous P."/>
            <person name="Grigoriev I."/>
        </authorList>
    </citation>
    <scope>NUCLEOTIDE SEQUENCE</scope>
    <source>
        <strain evidence="2">CBS 130266</strain>
    </source>
</reference>
<comment type="caution">
    <text evidence="2">The sequence shown here is derived from an EMBL/GenBank/DDBJ whole genome shotgun (WGS) entry which is preliminary data.</text>
</comment>